<dbReference type="SMART" id="SM00086">
    <property type="entry name" value="PAC"/>
    <property type="match status" value="2"/>
</dbReference>
<accession>A0ABS0FNK3</accession>
<evidence type="ECO:0000259" key="3">
    <source>
        <dbReference type="PROSITE" id="PS50113"/>
    </source>
</evidence>
<dbReference type="PROSITE" id="PS50883">
    <property type="entry name" value="EAL"/>
    <property type="match status" value="1"/>
</dbReference>
<dbReference type="InterPro" id="IPR013655">
    <property type="entry name" value="PAS_fold_3"/>
</dbReference>
<comment type="caution">
    <text evidence="6">The sequence shown here is derived from an EMBL/GenBank/DDBJ whole genome shotgun (WGS) entry which is preliminary data.</text>
</comment>
<dbReference type="InterPro" id="IPR000700">
    <property type="entry name" value="PAS-assoc_C"/>
</dbReference>
<dbReference type="SUPFAM" id="SSF55073">
    <property type="entry name" value="Nucleotide cyclase"/>
    <property type="match status" value="1"/>
</dbReference>
<gene>
    <name evidence="6" type="ORF">IRZ65_14705</name>
</gene>
<dbReference type="Gene3D" id="3.20.20.450">
    <property type="entry name" value="EAL domain"/>
    <property type="match status" value="1"/>
</dbReference>
<dbReference type="PROSITE" id="PS50887">
    <property type="entry name" value="GGDEF"/>
    <property type="match status" value="1"/>
</dbReference>
<dbReference type="Gene3D" id="3.30.450.20">
    <property type="entry name" value="PAS domain"/>
    <property type="match status" value="2"/>
</dbReference>
<dbReference type="NCBIfam" id="TIGR00254">
    <property type="entry name" value="GGDEF"/>
    <property type="match status" value="1"/>
</dbReference>
<dbReference type="SUPFAM" id="SSF141868">
    <property type="entry name" value="EAL domain-like"/>
    <property type="match status" value="1"/>
</dbReference>
<dbReference type="PANTHER" id="PTHR44757:SF2">
    <property type="entry name" value="BIOFILM ARCHITECTURE MAINTENANCE PROTEIN MBAA"/>
    <property type="match status" value="1"/>
</dbReference>
<dbReference type="InterPro" id="IPR000014">
    <property type="entry name" value="PAS"/>
</dbReference>
<dbReference type="Pfam" id="PF13185">
    <property type="entry name" value="GAF_2"/>
    <property type="match status" value="1"/>
</dbReference>
<reference evidence="6 7" key="1">
    <citation type="submission" date="2020-10" db="EMBL/GenBank/DDBJ databases">
        <title>Genome sequences of Pseudomonas isolates.</title>
        <authorList>
            <person name="Wessels L."/>
            <person name="Reich F."/>
            <person name="Hammerl J."/>
        </authorList>
    </citation>
    <scope>NUCLEOTIDE SEQUENCE [LARGE SCALE GENOMIC DNA]</scope>
    <source>
        <strain evidence="6 7">20-MO00624-0</strain>
    </source>
</reference>
<dbReference type="InterPro" id="IPR012226">
    <property type="entry name" value="Diguanyl_cyclase/Pdiesterase"/>
</dbReference>
<dbReference type="Pfam" id="PF00990">
    <property type="entry name" value="GGDEF"/>
    <property type="match status" value="1"/>
</dbReference>
<evidence type="ECO:0000313" key="6">
    <source>
        <dbReference type="EMBL" id="MBF8641934.1"/>
    </source>
</evidence>
<organism evidence="6 7">
    <name type="scientific">Pseudomonas luteola</name>
    <dbReference type="NCBI Taxonomy" id="47886"/>
    <lineage>
        <taxon>Bacteria</taxon>
        <taxon>Pseudomonadati</taxon>
        <taxon>Pseudomonadota</taxon>
        <taxon>Gammaproteobacteria</taxon>
        <taxon>Pseudomonadales</taxon>
        <taxon>Pseudomonadaceae</taxon>
        <taxon>Pseudomonas</taxon>
    </lineage>
</organism>
<evidence type="ECO:0000256" key="1">
    <source>
        <dbReference type="SAM" id="MobiDB-lite"/>
    </source>
</evidence>
<dbReference type="InterPro" id="IPR001633">
    <property type="entry name" value="EAL_dom"/>
</dbReference>
<dbReference type="Pfam" id="PF08447">
    <property type="entry name" value="PAS_3"/>
    <property type="match status" value="2"/>
</dbReference>
<dbReference type="Proteomes" id="UP000626180">
    <property type="component" value="Unassembled WGS sequence"/>
</dbReference>
<dbReference type="SMART" id="SM00091">
    <property type="entry name" value="PAS"/>
    <property type="match status" value="1"/>
</dbReference>
<dbReference type="SMART" id="SM00052">
    <property type="entry name" value="EAL"/>
    <property type="match status" value="1"/>
</dbReference>
<dbReference type="SUPFAM" id="SSF55785">
    <property type="entry name" value="PYP-like sensor domain (PAS domain)"/>
    <property type="match status" value="2"/>
</dbReference>
<dbReference type="Pfam" id="PF00563">
    <property type="entry name" value="EAL"/>
    <property type="match status" value="1"/>
</dbReference>
<dbReference type="CDD" id="cd00130">
    <property type="entry name" value="PAS"/>
    <property type="match status" value="2"/>
</dbReference>
<dbReference type="InterPro" id="IPR052155">
    <property type="entry name" value="Biofilm_reg_signaling"/>
</dbReference>
<evidence type="ECO:0000313" key="7">
    <source>
        <dbReference type="Proteomes" id="UP000626180"/>
    </source>
</evidence>
<feature type="domain" description="PAC" evidence="3">
    <location>
        <begin position="403"/>
        <end position="455"/>
    </location>
</feature>
<keyword evidence="7" id="KW-1185">Reference proteome</keyword>
<dbReference type="EMBL" id="JADMCD010000007">
    <property type="protein sequence ID" value="MBF8641934.1"/>
    <property type="molecule type" value="Genomic_DNA"/>
</dbReference>
<dbReference type="InterPro" id="IPR029787">
    <property type="entry name" value="Nucleotide_cyclase"/>
</dbReference>
<name>A0ABS0FNK3_PSELU</name>
<protein>
    <submittedName>
        <fullName evidence="6">EAL domain-containing protein</fullName>
    </submittedName>
</protein>
<dbReference type="InterPro" id="IPR029016">
    <property type="entry name" value="GAF-like_dom_sf"/>
</dbReference>
<feature type="domain" description="GGDEF" evidence="5">
    <location>
        <begin position="486"/>
        <end position="619"/>
    </location>
</feature>
<dbReference type="SUPFAM" id="SSF55781">
    <property type="entry name" value="GAF domain-like"/>
    <property type="match status" value="1"/>
</dbReference>
<dbReference type="InterPro" id="IPR035919">
    <property type="entry name" value="EAL_sf"/>
</dbReference>
<dbReference type="InterPro" id="IPR043128">
    <property type="entry name" value="Rev_trsase/Diguanyl_cyclase"/>
</dbReference>
<dbReference type="InterPro" id="IPR000160">
    <property type="entry name" value="GGDEF_dom"/>
</dbReference>
<dbReference type="PROSITE" id="PS50112">
    <property type="entry name" value="PAS"/>
    <property type="match status" value="1"/>
</dbReference>
<evidence type="ECO:0000259" key="4">
    <source>
        <dbReference type="PROSITE" id="PS50883"/>
    </source>
</evidence>
<dbReference type="InterPro" id="IPR001610">
    <property type="entry name" value="PAC"/>
</dbReference>
<dbReference type="NCBIfam" id="TIGR00229">
    <property type="entry name" value="sensory_box"/>
    <property type="match status" value="1"/>
</dbReference>
<dbReference type="Gene3D" id="3.30.450.40">
    <property type="match status" value="1"/>
</dbReference>
<dbReference type="InterPro" id="IPR003018">
    <property type="entry name" value="GAF"/>
</dbReference>
<dbReference type="CDD" id="cd01949">
    <property type="entry name" value="GGDEF"/>
    <property type="match status" value="1"/>
</dbReference>
<dbReference type="InterPro" id="IPR035965">
    <property type="entry name" value="PAS-like_dom_sf"/>
</dbReference>
<dbReference type="PIRSF" id="PIRSF005925">
    <property type="entry name" value="Dos"/>
    <property type="match status" value="1"/>
</dbReference>
<dbReference type="CDD" id="cd01948">
    <property type="entry name" value="EAL"/>
    <property type="match status" value="1"/>
</dbReference>
<sequence length="886" mass="97843">MNDMPDTNAELRVKKDVNTAPSPSSSAAELEARLQFALDVADLGEWELDVASGTLTCLLRNGPDFGTSIQPDTWALEEFFERIHTDDQRRVRRVIETAAKRAEHWHFDCRLLLSDGRTRWISVKGKVLSDADSLRLRGIASDISDLKRTEALANGQQQALAQAVAGAPLKQILDTLTRSAEEQAGGNIWASVMLMDTDGLHLRFGSAPSLPQSFNQAVERIPIGPLAGSCGAAAYTGASTIVSDIENDPRWVEAKSVVLGYGFRACWSHPILSSSGRVLGTLAYYCRDAREPSDSEQESMRLLVNTAALVIERDRETTERKAAELALQASEQRFRSLVNATGAIVWTASPTLEIVSPQPDWCAFTGQTQEEMQGFGWMNVVHPDDQEPTAALGAKMLQDRQPVYAQYRLRRADGQYRHVSGYAVPILDTEGQLIEWAGSYTDVTEQKLAESRLHQLANHDMLTGLPNRAYLNEHLQALINFTPLNNCLAIMLIDLDRFKQVNDSMGHDAGDTMLREVAQRLRAAVPQGDLVARLGGDEFVVVAHAPEGETSVQAVADAIIRAVAAPIEINGSRVFSGASVGIGLYPEHGHTKEQLVQHADIAMYRAKAAGGHCCRIFSEEMSIEAKNRMVLETALYHALEQNQFSLYYQPRIRLPEGTPQGVEVLIRWHHPERGWISPVDFIPIAEEIGMIDELGLWVLQKACQEIHDLSSRLGQSLELSVNLSPLQLKSPHLKGRIEAILHTTKLRPCHLELELTEGAFIEDMDASNQALRALKALGVKLAVDDLGTRYSGLSYLRRFPIDTVKLDRTLITHPAEGLDRYVFIKAITDMAHALNLVVVAEGVEDEETLELLKRASCDEAQGYFLAEPLPLEGLFDFLSAAQHSLA</sequence>
<feature type="domain" description="EAL" evidence="4">
    <location>
        <begin position="628"/>
        <end position="882"/>
    </location>
</feature>
<dbReference type="SMART" id="SM00267">
    <property type="entry name" value="GGDEF"/>
    <property type="match status" value="1"/>
</dbReference>
<dbReference type="Gene3D" id="3.30.70.270">
    <property type="match status" value="1"/>
</dbReference>
<dbReference type="PANTHER" id="PTHR44757">
    <property type="entry name" value="DIGUANYLATE CYCLASE DGCP"/>
    <property type="match status" value="1"/>
</dbReference>
<feature type="region of interest" description="Disordered" evidence="1">
    <location>
        <begin position="1"/>
        <end position="26"/>
    </location>
</feature>
<dbReference type="SMART" id="SM00065">
    <property type="entry name" value="GAF"/>
    <property type="match status" value="1"/>
</dbReference>
<evidence type="ECO:0000259" key="2">
    <source>
        <dbReference type="PROSITE" id="PS50112"/>
    </source>
</evidence>
<feature type="domain" description="PAS" evidence="2">
    <location>
        <begin position="330"/>
        <end position="400"/>
    </location>
</feature>
<dbReference type="PROSITE" id="PS50113">
    <property type="entry name" value="PAC"/>
    <property type="match status" value="2"/>
</dbReference>
<proteinExistence type="predicted"/>
<evidence type="ECO:0000259" key="5">
    <source>
        <dbReference type="PROSITE" id="PS50887"/>
    </source>
</evidence>
<feature type="domain" description="PAC" evidence="3">
    <location>
        <begin position="105"/>
        <end position="155"/>
    </location>
</feature>